<evidence type="ECO:0000256" key="3">
    <source>
        <dbReference type="ARBA" id="ARBA00022840"/>
    </source>
</evidence>
<evidence type="ECO:0000259" key="4">
    <source>
        <dbReference type="PROSITE" id="PS50893"/>
    </source>
</evidence>
<keyword evidence="2" id="KW-0547">Nucleotide-binding</keyword>
<evidence type="ECO:0000313" key="6">
    <source>
        <dbReference type="Proteomes" id="UP000000664"/>
    </source>
</evidence>
<keyword evidence="1" id="KW-0813">Transport</keyword>
<proteinExistence type="predicted"/>
<dbReference type="Gene3D" id="3.40.50.300">
    <property type="entry name" value="P-loop containing nucleotide triphosphate hydrolases"/>
    <property type="match status" value="1"/>
</dbReference>
<dbReference type="SMART" id="SM00382">
    <property type="entry name" value="AAA"/>
    <property type="match status" value="1"/>
</dbReference>
<sequence length="243" mass="27609">MKRRRETKMNKLLEVKGLTYRKNLRTILDNVNLDIDSGKIIALLGENGAGKTTLMRVIVGIAKHYQGEVLLNGDSSEVYRKANIAMTDNLKGLSDSTKVGEVEEFYQKLFVDFDSSKFEQLRSFMKLNNEMKLGQLSRGMREKLEIAVTLSREAKLYLLDEPFSGIDPMARKRIINSILLWKSPDSTIVISDHFVNEITTILDEVVIVKDKKIASHLSADDIRAKGHSIEEYYESLYTDEGAE</sequence>
<dbReference type="KEGG" id="lga:LGAS_1107"/>
<feature type="domain" description="ABC transporter" evidence="4">
    <location>
        <begin position="13"/>
        <end position="235"/>
    </location>
</feature>
<dbReference type="PANTHER" id="PTHR42939">
    <property type="entry name" value="ABC TRANSPORTER ATP-BINDING PROTEIN ALBC-RELATED"/>
    <property type="match status" value="1"/>
</dbReference>
<dbReference type="AlphaFoldDB" id="A0A805Z8R1"/>
<dbReference type="InterPro" id="IPR027417">
    <property type="entry name" value="P-loop_NTPase"/>
</dbReference>
<dbReference type="GO" id="GO:0016887">
    <property type="term" value="F:ATP hydrolysis activity"/>
    <property type="evidence" value="ECO:0007669"/>
    <property type="project" value="InterPro"/>
</dbReference>
<dbReference type="PROSITE" id="PS50893">
    <property type="entry name" value="ABC_TRANSPORTER_2"/>
    <property type="match status" value="1"/>
</dbReference>
<dbReference type="Proteomes" id="UP000000664">
    <property type="component" value="Chromosome"/>
</dbReference>
<evidence type="ECO:0000256" key="2">
    <source>
        <dbReference type="ARBA" id="ARBA00022741"/>
    </source>
</evidence>
<accession>A0A805Z8R1</accession>
<dbReference type="EMBL" id="CP000413">
    <property type="protein sequence ID" value="ABJ60479.1"/>
    <property type="molecule type" value="Genomic_DNA"/>
</dbReference>
<evidence type="ECO:0000313" key="5">
    <source>
        <dbReference type="EMBL" id="ABJ60479.1"/>
    </source>
</evidence>
<gene>
    <name evidence="5" type="ordered locus">LGAS_1107</name>
</gene>
<evidence type="ECO:0000256" key="1">
    <source>
        <dbReference type="ARBA" id="ARBA00022448"/>
    </source>
</evidence>
<dbReference type="InterPro" id="IPR003439">
    <property type="entry name" value="ABC_transporter-like_ATP-bd"/>
</dbReference>
<keyword evidence="3" id="KW-0067">ATP-binding</keyword>
<dbReference type="CDD" id="cd03230">
    <property type="entry name" value="ABC_DR_subfamily_A"/>
    <property type="match status" value="1"/>
</dbReference>
<dbReference type="PANTHER" id="PTHR42939:SF1">
    <property type="entry name" value="ABC TRANSPORTER ATP-BINDING PROTEIN ALBC-RELATED"/>
    <property type="match status" value="1"/>
</dbReference>
<dbReference type="InterPro" id="IPR003593">
    <property type="entry name" value="AAA+_ATPase"/>
</dbReference>
<dbReference type="InterPro" id="IPR051782">
    <property type="entry name" value="ABC_Transporter_VariousFunc"/>
</dbReference>
<reference evidence="5 6" key="1">
    <citation type="journal article" date="2006" name="Proc. Natl. Acad. Sci. U.S.A.">
        <title>Comparative genomics of the lactic acid bacteria.</title>
        <authorList>
            <person name="Makarova K."/>
            <person name="Slesarev A."/>
            <person name="Wolf Y."/>
            <person name="Sorokin A."/>
            <person name="Mirkin B."/>
            <person name="Koonin E."/>
            <person name="Pavlov A."/>
            <person name="Pavlova N."/>
            <person name="Karamychev V."/>
            <person name="Polouchine N."/>
            <person name="Shakhova V."/>
            <person name="Grigoriev I."/>
            <person name="Lou Y."/>
            <person name="Rohksar D."/>
            <person name="Lucas S."/>
            <person name="Huang K."/>
            <person name="Goodstein D.M."/>
            <person name="Hawkins T."/>
            <person name="Plengvidhya V."/>
            <person name="Welker D."/>
            <person name="Hughes J."/>
            <person name="Goh Y."/>
            <person name="Benson A."/>
            <person name="Baldwin K."/>
            <person name="Lee J.H."/>
            <person name="Diaz-Muniz I."/>
            <person name="Dosti B."/>
            <person name="Smeianov V."/>
            <person name="Wechter W."/>
            <person name="Barabote R."/>
            <person name="Lorca G."/>
            <person name="Altermann E."/>
            <person name="Barrangou R."/>
            <person name="Ganesan B."/>
            <person name="Xie Y."/>
            <person name="Rawsthorne H."/>
            <person name="Tamir D."/>
            <person name="Parker C."/>
            <person name="Breidt F."/>
            <person name="Broadbent J."/>
            <person name="Hutkins R."/>
            <person name="O'Sullivan D."/>
            <person name="Steele J."/>
            <person name="Unlu G."/>
            <person name="Saier M."/>
            <person name="Klaenhammer T."/>
            <person name="Richardson P."/>
            <person name="Kozyavkin S."/>
            <person name="Weimer B."/>
            <person name="Mills D."/>
        </authorList>
    </citation>
    <scope>NUCLEOTIDE SEQUENCE [LARGE SCALE GENOMIC DNA]</scope>
    <source>
        <strain evidence="6">ATCC 33323 / DSM 20243 / BCRC 14619 / CIP 102991 / JCM 1131 / KCTC 3163 / NCIMB 11718 / NCTC 13722 / AM63</strain>
    </source>
</reference>
<organism evidence="5 6">
    <name type="scientific">Lactobacillus gasseri (strain ATCC 33323 / DSM 20243 / BCRC 14619 / CIP 102991 / JCM 1131 / KCTC 3163 / NCIMB 11718 / NCTC 13722 / AM63)</name>
    <dbReference type="NCBI Taxonomy" id="324831"/>
    <lineage>
        <taxon>Bacteria</taxon>
        <taxon>Bacillati</taxon>
        <taxon>Bacillota</taxon>
        <taxon>Bacilli</taxon>
        <taxon>Lactobacillales</taxon>
        <taxon>Lactobacillaceae</taxon>
        <taxon>Lactobacillus</taxon>
    </lineage>
</organism>
<dbReference type="GO" id="GO:0005524">
    <property type="term" value="F:ATP binding"/>
    <property type="evidence" value="ECO:0007669"/>
    <property type="project" value="UniProtKB-KW"/>
</dbReference>
<name>A0A805Z8R1_LACGA</name>
<dbReference type="Pfam" id="PF00005">
    <property type="entry name" value="ABC_tran"/>
    <property type="match status" value="1"/>
</dbReference>
<dbReference type="SUPFAM" id="SSF52540">
    <property type="entry name" value="P-loop containing nucleoside triphosphate hydrolases"/>
    <property type="match status" value="1"/>
</dbReference>
<protein>
    <submittedName>
        <fullName evidence="5">ABC-type transport system, ATPase component</fullName>
    </submittedName>
</protein>